<dbReference type="PANTHER" id="PTHR14296:SF16">
    <property type="entry name" value="REMODELING AND SPACING FACTOR 1"/>
    <property type="match status" value="1"/>
</dbReference>
<evidence type="ECO:0000313" key="1">
    <source>
        <dbReference type="EMBL" id="CAD7198271.1"/>
    </source>
</evidence>
<accession>A0A7R8VGS0</accession>
<proteinExistence type="predicted"/>
<reference evidence="1" key="1">
    <citation type="submission" date="2020-11" db="EMBL/GenBank/DDBJ databases">
        <authorList>
            <person name="Tran Van P."/>
        </authorList>
    </citation>
    <scope>NUCLEOTIDE SEQUENCE</scope>
</reference>
<organism evidence="1">
    <name type="scientific">Timema douglasi</name>
    <name type="common">Walking stick</name>
    <dbReference type="NCBI Taxonomy" id="61478"/>
    <lineage>
        <taxon>Eukaryota</taxon>
        <taxon>Metazoa</taxon>
        <taxon>Ecdysozoa</taxon>
        <taxon>Arthropoda</taxon>
        <taxon>Hexapoda</taxon>
        <taxon>Insecta</taxon>
        <taxon>Pterygota</taxon>
        <taxon>Neoptera</taxon>
        <taxon>Polyneoptera</taxon>
        <taxon>Phasmatodea</taxon>
        <taxon>Timematodea</taxon>
        <taxon>Timematoidea</taxon>
        <taxon>Timematidae</taxon>
        <taxon>Timema</taxon>
    </lineage>
</organism>
<dbReference type="PANTHER" id="PTHR14296">
    <property type="entry name" value="REMODELING AND SPACING FACTOR 1"/>
    <property type="match status" value="1"/>
</dbReference>
<dbReference type="GO" id="GO:0031213">
    <property type="term" value="C:RSF complex"/>
    <property type="evidence" value="ECO:0007669"/>
    <property type="project" value="InterPro"/>
</dbReference>
<dbReference type="InterPro" id="IPR028938">
    <property type="entry name" value="Rsf1-like"/>
</dbReference>
<dbReference type="AlphaFoldDB" id="A0A7R8VGS0"/>
<dbReference type="GO" id="GO:0045892">
    <property type="term" value="P:negative regulation of DNA-templated transcription"/>
    <property type="evidence" value="ECO:0007669"/>
    <property type="project" value="TreeGrafter"/>
</dbReference>
<dbReference type="GO" id="GO:0042393">
    <property type="term" value="F:histone binding"/>
    <property type="evidence" value="ECO:0007669"/>
    <property type="project" value="TreeGrafter"/>
</dbReference>
<gene>
    <name evidence="1" type="ORF">TDIB3V08_LOCUS4553</name>
</gene>
<sequence>MYQPGIESRTYTFVARCTDQTAYTTKQPLSPSKILLYRRILVRNKAFLPKSGFTELFISIIAPYFRFSRPNWDSNPDLLVISRPVRHEADALDRSATEADHAALQLDHAALQLDHAALQLDHTALQLDHTALQLDHAALQFDHTALQLDHAALQLDHTALQLDHAALQLDHAATEAFPQPLMDLHIKLLRKSRKNVSQDRWEKALIKFCHTYSNQDGWEIERFGYKKARLTVKLRVLKTLLEQQFDSNSKFKSEVNKLSAEELRIPPLGRDKLGQTYWCQLDDDCSLRVYREDLDEETWDVVAKKKTLTSNVDNSSWLSQPEDTLDIESACSKNNIQPPPPPPPNLHNILVHPKLPDSATNNVSGPRLQQTETLPCRIHQPSSSFDSRFTQMEYSTEGYYDCILQRNYCIAEYIGLTTEHSDNK</sequence>
<name>A0A7R8VGS0_TIMDO</name>
<dbReference type="EMBL" id="OA566090">
    <property type="protein sequence ID" value="CAD7198271.1"/>
    <property type="molecule type" value="Genomic_DNA"/>
</dbReference>
<protein>
    <submittedName>
        <fullName evidence="1">Uncharacterized protein</fullName>
    </submittedName>
</protein>